<dbReference type="PANTHER" id="PTHR30055:SF235">
    <property type="entry name" value="TRANSCRIPTIONAL REGULATORY PROTEIN"/>
    <property type="match status" value="1"/>
</dbReference>
<sequence>MTTAEKPSRAAQRAASARRILDAAREEFAAHGYDKATIRAIASRAGVDPALVMQHHGSKAALFRSAVQLTGRTVDDVDAHLREVVDARLDGLPPELHALVRSMLTVPEASESMRAYLDERVVNLAGALQGPDAEARAALAVCALLGLTIGKHFLHLDVFDRIPEADVARVAGARLSGPGG</sequence>
<comment type="caution">
    <text evidence="4">The sequence shown here is derived from an EMBL/GenBank/DDBJ whole genome shotgun (WGS) entry which is preliminary data.</text>
</comment>
<protein>
    <submittedName>
        <fullName evidence="4">AcrR family transcriptional regulator</fullName>
    </submittedName>
</protein>
<dbReference type="InterPro" id="IPR001647">
    <property type="entry name" value="HTH_TetR"/>
</dbReference>
<dbReference type="EMBL" id="JAUTAN010000001">
    <property type="protein sequence ID" value="MDQ1106772.1"/>
    <property type="molecule type" value="Genomic_DNA"/>
</dbReference>
<evidence type="ECO:0000313" key="5">
    <source>
        <dbReference type="Proteomes" id="UP001239215"/>
    </source>
</evidence>
<dbReference type="InterPro" id="IPR036271">
    <property type="entry name" value="Tet_transcr_reg_TetR-rel_C_sf"/>
</dbReference>
<reference evidence="4" key="1">
    <citation type="submission" date="2023-07" db="EMBL/GenBank/DDBJ databases">
        <title>Functional and genomic diversity of the sorghum phyllosphere microbiome.</title>
        <authorList>
            <person name="Shade A."/>
        </authorList>
    </citation>
    <scope>NUCLEOTIDE SEQUENCE</scope>
    <source>
        <strain evidence="4">SORGH_AS_1067</strain>
    </source>
</reference>
<dbReference type="InterPro" id="IPR050109">
    <property type="entry name" value="HTH-type_TetR-like_transc_reg"/>
</dbReference>
<evidence type="ECO:0000259" key="3">
    <source>
        <dbReference type="PROSITE" id="PS50977"/>
    </source>
</evidence>
<dbReference type="PANTHER" id="PTHR30055">
    <property type="entry name" value="HTH-TYPE TRANSCRIPTIONAL REGULATOR RUTR"/>
    <property type="match status" value="1"/>
</dbReference>
<dbReference type="Gene3D" id="1.10.357.10">
    <property type="entry name" value="Tetracycline Repressor, domain 2"/>
    <property type="match status" value="1"/>
</dbReference>
<evidence type="ECO:0000256" key="2">
    <source>
        <dbReference type="PROSITE-ProRule" id="PRU00335"/>
    </source>
</evidence>
<organism evidence="4 5">
    <name type="scientific">Nocardioides zeae</name>
    <dbReference type="NCBI Taxonomy" id="1457234"/>
    <lineage>
        <taxon>Bacteria</taxon>
        <taxon>Bacillati</taxon>
        <taxon>Actinomycetota</taxon>
        <taxon>Actinomycetes</taxon>
        <taxon>Propionibacteriales</taxon>
        <taxon>Nocardioidaceae</taxon>
        <taxon>Nocardioides</taxon>
    </lineage>
</organism>
<dbReference type="Pfam" id="PF00440">
    <property type="entry name" value="TetR_N"/>
    <property type="match status" value="1"/>
</dbReference>
<dbReference type="Gene3D" id="1.10.10.60">
    <property type="entry name" value="Homeodomain-like"/>
    <property type="match status" value="1"/>
</dbReference>
<accession>A0AAJ1U9V1</accession>
<dbReference type="Proteomes" id="UP001239215">
    <property type="component" value="Unassembled WGS sequence"/>
</dbReference>
<proteinExistence type="predicted"/>
<dbReference type="PRINTS" id="PR00455">
    <property type="entry name" value="HTHTETR"/>
</dbReference>
<evidence type="ECO:0000256" key="1">
    <source>
        <dbReference type="ARBA" id="ARBA00023125"/>
    </source>
</evidence>
<feature type="DNA-binding region" description="H-T-H motif" evidence="2">
    <location>
        <begin position="37"/>
        <end position="56"/>
    </location>
</feature>
<dbReference type="PROSITE" id="PS50977">
    <property type="entry name" value="HTH_TETR_2"/>
    <property type="match status" value="1"/>
</dbReference>
<dbReference type="RefSeq" id="WP_307205089.1">
    <property type="nucleotide sequence ID" value="NZ_JAUTAN010000001.1"/>
</dbReference>
<dbReference type="GO" id="GO:0000976">
    <property type="term" value="F:transcription cis-regulatory region binding"/>
    <property type="evidence" value="ECO:0007669"/>
    <property type="project" value="TreeGrafter"/>
</dbReference>
<dbReference type="Pfam" id="PF17920">
    <property type="entry name" value="TetR_C_16"/>
    <property type="match status" value="1"/>
</dbReference>
<dbReference type="InterPro" id="IPR041678">
    <property type="entry name" value="TetR_C_16"/>
</dbReference>
<dbReference type="SUPFAM" id="SSF48498">
    <property type="entry name" value="Tetracyclin repressor-like, C-terminal domain"/>
    <property type="match status" value="1"/>
</dbReference>
<dbReference type="InterPro" id="IPR009057">
    <property type="entry name" value="Homeodomain-like_sf"/>
</dbReference>
<dbReference type="AlphaFoldDB" id="A0AAJ1U9V1"/>
<dbReference type="GO" id="GO:0003700">
    <property type="term" value="F:DNA-binding transcription factor activity"/>
    <property type="evidence" value="ECO:0007669"/>
    <property type="project" value="TreeGrafter"/>
</dbReference>
<keyword evidence="1 2" id="KW-0238">DNA-binding</keyword>
<evidence type="ECO:0000313" key="4">
    <source>
        <dbReference type="EMBL" id="MDQ1106772.1"/>
    </source>
</evidence>
<gene>
    <name evidence="4" type="ORF">QE405_004056</name>
</gene>
<feature type="domain" description="HTH tetR-type" evidence="3">
    <location>
        <begin position="14"/>
        <end position="74"/>
    </location>
</feature>
<dbReference type="SUPFAM" id="SSF46689">
    <property type="entry name" value="Homeodomain-like"/>
    <property type="match status" value="1"/>
</dbReference>
<name>A0AAJ1U9V1_9ACTN</name>